<dbReference type="CDD" id="cd00082">
    <property type="entry name" value="HisKA"/>
    <property type="match status" value="1"/>
</dbReference>
<dbReference type="Pfam" id="PF13188">
    <property type="entry name" value="PAS_8"/>
    <property type="match status" value="1"/>
</dbReference>
<proteinExistence type="predicted"/>
<dbReference type="InterPro" id="IPR004358">
    <property type="entry name" value="Sig_transdc_His_kin-like_C"/>
</dbReference>
<keyword evidence="8" id="KW-0547">Nucleotide-binding</keyword>
<keyword evidence="10" id="KW-0067">ATP-binding</keyword>
<evidence type="ECO:0000256" key="12">
    <source>
        <dbReference type="ARBA" id="ARBA00023136"/>
    </source>
</evidence>
<dbReference type="HOGENOM" id="CLU_000445_89_2_0"/>
<evidence type="ECO:0000313" key="17">
    <source>
        <dbReference type="Proteomes" id="UP000027059"/>
    </source>
</evidence>
<dbReference type="GO" id="GO:0000155">
    <property type="term" value="F:phosphorelay sensor kinase activity"/>
    <property type="evidence" value="ECO:0007669"/>
    <property type="project" value="InterPro"/>
</dbReference>
<dbReference type="EMBL" id="CP007243">
    <property type="protein sequence ID" value="AIA30227.1"/>
    <property type="molecule type" value="Genomic_DNA"/>
</dbReference>
<dbReference type="GO" id="GO:0005524">
    <property type="term" value="F:ATP binding"/>
    <property type="evidence" value="ECO:0007669"/>
    <property type="project" value="UniProtKB-KW"/>
</dbReference>
<dbReference type="GO" id="GO:0045121">
    <property type="term" value="C:membrane raft"/>
    <property type="evidence" value="ECO:0007669"/>
    <property type="project" value="UniProtKB-SubCell"/>
</dbReference>
<dbReference type="FunFam" id="3.30.565.10:FF:000023">
    <property type="entry name" value="PAS domain-containing sensor histidine kinase"/>
    <property type="match status" value="1"/>
</dbReference>
<evidence type="ECO:0000256" key="9">
    <source>
        <dbReference type="ARBA" id="ARBA00022777"/>
    </source>
</evidence>
<dbReference type="CDD" id="cd00130">
    <property type="entry name" value="PAS"/>
    <property type="match status" value="1"/>
</dbReference>
<dbReference type="Pfam" id="PF02518">
    <property type="entry name" value="HATPase_c"/>
    <property type="match status" value="1"/>
</dbReference>
<dbReference type="EC" id="2.7.13.3" evidence="4"/>
<keyword evidence="9 16" id="KW-0418">Kinase</keyword>
<evidence type="ECO:0000256" key="1">
    <source>
        <dbReference type="ARBA" id="ARBA00000085"/>
    </source>
</evidence>
<feature type="domain" description="Histidine kinase" evidence="15">
    <location>
        <begin position="224"/>
        <end position="442"/>
    </location>
</feature>
<name>A0A059XYD7_9BACT</name>
<dbReference type="InterPro" id="IPR036097">
    <property type="entry name" value="HisK_dim/P_sf"/>
</dbReference>
<dbReference type="InterPro" id="IPR035965">
    <property type="entry name" value="PAS-like_dom_sf"/>
</dbReference>
<dbReference type="SUPFAM" id="SSF47384">
    <property type="entry name" value="Homodimeric domain of signal transducing histidine kinase"/>
    <property type="match status" value="1"/>
</dbReference>
<dbReference type="InterPro" id="IPR000014">
    <property type="entry name" value="PAS"/>
</dbReference>
<dbReference type="SMART" id="SM00387">
    <property type="entry name" value="HATPase_c"/>
    <property type="match status" value="1"/>
</dbReference>
<dbReference type="Gene3D" id="1.10.287.130">
    <property type="match status" value="1"/>
</dbReference>
<protein>
    <recommendedName>
        <fullName evidence="4">histidine kinase</fullName>
        <ecNumber evidence="4">2.7.13.3</ecNumber>
    </recommendedName>
</protein>
<evidence type="ECO:0000256" key="10">
    <source>
        <dbReference type="ARBA" id="ARBA00022840"/>
    </source>
</evidence>
<dbReference type="CDD" id="cd00075">
    <property type="entry name" value="HATPase"/>
    <property type="match status" value="1"/>
</dbReference>
<gene>
    <name evidence="16" type="ORF">Y981_03905</name>
</gene>
<evidence type="ECO:0000256" key="5">
    <source>
        <dbReference type="ARBA" id="ARBA00022475"/>
    </source>
</evidence>
<accession>A0A059XYD7</accession>
<evidence type="ECO:0000256" key="8">
    <source>
        <dbReference type="ARBA" id="ARBA00022741"/>
    </source>
</evidence>
<evidence type="ECO:0000256" key="7">
    <source>
        <dbReference type="ARBA" id="ARBA00022679"/>
    </source>
</evidence>
<evidence type="ECO:0000256" key="2">
    <source>
        <dbReference type="ARBA" id="ARBA00004236"/>
    </source>
</evidence>
<dbReference type="OrthoDB" id="112712at2"/>
<keyword evidence="7" id="KW-0808">Transferase</keyword>
<dbReference type="InterPro" id="IPR050351">
    <property type="entry name" value="BphY/WalK/GraS-like"/>
</dbReference>
<dbReference type="InterPro" id="IPR003661">
    <property type="entry name" value="HisK_dim/P_dom"/>
</dbReference>
<dbReference type="Proteomes" id="UP000027059">
    <property type="component" value="Chromosome"/>
</dbReference>
<comment type="subcellular location">
    <subcellularLocation>
        <location evidence="2">Cell membrane</location>
    </subcellularLocation>
    <subcellularLocation>
        <location evidence="3">Membrane raft</location>
        <topology evidence="3">Multi-pass membrane protein</topology>
    </subcellularLocation>
</comment>
<dbReference type="RefSeq" id="WP_051613776.1">
    <property type="nucleotide sequence ID" value="NZ_CP007243.1"/>
</dbReference>
<dbReference type="SMART" id="SM00091">
    <property type="entry name" value="PAS"/>
    <property type="match status" value="1"/>
</dbReference>
<organism evidence="16 17">
    <name type="scientific">Leptospirillum ferriphilum YSK</name>
    <dbReference type="NCBI Taxonomy" id="1441628"/>
    <lineage>
        <taxon>Bacteria</taxon>
        <taxon>Pseudomonadati</taxon>
        <taxon>Nitrospirota</taxon>
        <taxon>Nitrospiria</taxon>
        <taxon>Nitrospirales</taxon>
        <taxon>Nitrospiraceae</taxon>
        <taxon>Leptospirillum</taxon>
    </lineage>
</organism>
<reference evidence="17" key="1">
    <citation type="submission" date="2014-02" db="EMBL/GenBank/DDBJ databases">
        <title>Complete genome sequence and comparative genomic analysis of the nitrogen-fixing bacterium Leptospirillum ferriphilum YSK.</title>
        <authorList>
            <person name="Guo X."/>
            <person name="Yin H."/>
            <person name="Liang Y."/>
            <person name="Hu Q."/>
            <person name="Ma L."/>
            <person name="Xiao Y."/>
            <person name="Zhang X."/>
            <person name="Qiu G."/>
            <person name="Liu X."/>
        </authorList>
    </citation>
    <scope>NUCLEOTIDE SEQUENCE [LARGE SCALE GENOMIC DNA]</scope>
    <source>
        <strain evidence="17">YSK</strain>
    </source>
</reference>
<keyword evidence="5" id="KW-1003">Cell membrane</keyword>
<dbReference type="GO" id="GO:0016036">
    <property type="term" value="P:cellular response to phosphate starvation"/>
    <property type="evidence" value="ECO:0007669"/>
    <property type="project" value="TreeGrafter"/>
</dbReference>
<keyword evidence="17" id="KW-1185">Reference proteome</keyword>
<dbReference type="SUPFAM" id="SSF55785">
    <property type="entry name" value="PYP-like sensor domain (PAS domain)"/>
    <property type="match status" value="1"/>
</dbReference>
<dbReference type="Gene3D" id="3.30.565.10">
    <property type="entry name" value="Histidine kinase-like ATPase, C-terminal domain"/>
    <property type="match status" value="1"/>
</dbReference>
<sequence length="453" mass="50475">MGLRLFFLLCVLASFFAGWVVGTIPSPEKAFWAGIASLGIIVLVGIFAYRKTSKQILSFLSRPQMTHFLSWATDLLDPLYEGTVRLYRDREEASRKLKEAMSRFSAVMDHMEEGVVVTDLKGKILLVNRAFFRFFKVEGDVRGESFGLLARKTGINDLIEDVLQNHRSVQKEVTFSETTPARTWSLVGTTARGSGETDVFGIFLLFDLTDIRQLERIRKDFVANVSHEIRTPLTSIRGFAEALHDGGINDPKTAREFSGIILSHAERLGNIVSDLLHLSELETGKAVMRYGSVSLSRQIAHIRDVYADHARKKGIRFTVQLPEETLTYETDEGKMDLVLGNLVDNALKYTPEGGEVFFGGWKEGDAIVFEVRDSGVGIPRTEVDRIFERFYRVDRARSREMGGTGLGLSIVRHILEILQGTVRVTSSPGQGSTFLVRVPSREPAPSGIPAGSK</sequence>
<dbReference type="PANTHER" id="PTHR45453">
    <property type="entry name" value="PHOSPHATE REGULON SENSOR PROTEIN PHOR"/>
    <property type="match status" value="1"/>
</dbReference>
<evidence type="ECO:0000313" key="16">
    <source>
        <dbReference type="EMBL" id="AIA30227.1"/>
    </source>
</evidence>
<evidence type="ECO:0000256" key="14">
    <source>
        <dbReference type="SAM" id="Phobius"/>
    </source>
</evidence>
<keyword evidence="6" id="KW-0597">Phosphoprotein</keyword>
<keyword evidence="11" id="KW-0902">Two-component regulatory system</keyword>
<dbReference type="InterPro" id="IPR003594">
    <property type="entry name" value="HATPase_dom"/>
</dbReference>
<dbReference type="KEGG" id="lfp:Y981_03905"/>
<evidence type="ECO:0000256" key="13">
    <source>
        <dbReference type="SAM" id="MobiDB-lite"/>
    </source>
</evidence>
<feature type="transmembrane region" description="Helical" evidence="14">
    <location>
        <begin position="30"/>
        <end position="49"/>
    </location>
</feature>
<comment type="catalytic activity">
    <reaction evidence="1">
        <text>ATP + protein L-histidine = ADP + protein N-phospho-L-histidine.</text>
        <dbReference type="EC" id="2.7.13.3"/>
    </reaction>
</comment>
<dbReference type="SMART" id="SM00388">
    <property type="entry name" value="HisKA"/>
    <property type="match status" value="1"/>
</dbReference>
<dbReference type="AlphaFoldDB" id="A0A059XYD7"/>
<dbReference type="PANTHER" id="PTHR45453:SF1">
    <property type="entry name" value="PHOSPHATE REGULON SENSOR PROTEIN PHOR"/>
    <property type="match status" value="1"/>
</dbReference>
<evidence type="ECO:0000256" key="4">
    <source>
        <dbReference type="ARBA" id="ARBA00012438"/>
    </source>
</evidence>
<dbReference type="PROSITE" id="PS50109">
    <property type="entry name" value="HIS_KIN"/>
    <property type="match status" value="1"/>
</dbReference>
<evidence type="ECO:0000256" key="11">
    <source>
        <dbReference type="ARBA" id="ARBA00023012"/>
    </source>
</evidence>
<evidence type="ECO:0000256" key="6">
    <source>
        <dbReference type="ARBA" id="ARBA00022553"/>
    </source>
</evidence>
<evidence type="ECO:0000256" key="3">
    <source>
        <dbReference type="ARBA" id="ARBA00004314"/>
    </source>
</evidence>
<reference evidence="16 17" key="2">
    <citation type="journal article" date="2015" name="Biomed. Res. Int.">
        <title>Effects of Arsenite Resistance on the Growth and Functional Gene Expression of Leptospirillum ferriphilum and Acidithiobacillus thiooxidans in Pure Culture and Coculture.</title>
        <authorList>
            <person name="Jiang H."/>
            <person name="Liang Y."/>
            <person name="Yin H."/>
            <person name="Xiao Y."/>
            <person name="Guo X."/>
            <person name="Xu Y."/>
            <person name="Hu Q."/>
            <person name="Liu H."/>
            <person name="Liu X."/>
        </authorList>
    </citation>
    <scope>NUCLEOTIDE SEQUENCE [LARGE SCALE GENOMIC DNA]</scope>
    <source>
        <strain evidence="16 17">YSK</strain>
    </source>
</reference>
<dbReference type="FunFam" id="1.10.287.130:FF:000001">
    <property type="entry name" value="Two-component sensor histidine kinase"/>
    <property type="match status" value="1"/>
</dbReference>
<dbReference type="GO" id="GO:0004721">
    <property type="term" value="F:phosphoprotein phosphatase activity"/>
    <property type="evidence" value="ECO:0007669"/>
    <property type="project" value="TreeGrafter"/>
</dbReference>
<dbReference type="Pfam" id="PF00512">
    <property type="entry name" value="HisKA"/>
    <property type="match status" value="1"/>
</dbReference>
<dbReference type="PRINTS" id="PR00344">
    <property type="entry name" value="BCTRLSENSOR"/>
</dbReference>
<keyword evidence="14" id="KW-1133">Transmembrane helix</keyword>
<dbReference type="InterPro" id="IPR036890">
    <property type="entry name" value="HATPase_C_sf"/>
</dbReference>
<evidence type="ECO:0000259" key="15">
    <source>
        <dbReference type="PROSITE" id="PS50109"/>
    </source>
</evidence>
<keyword evidence="14" id="KW-0812">Transmembrane</keyword>
<dbReference type="GO" id="GO:0005886">
    <property type="term" value="C:plasma membrane"/>
    <property type="evidence" value="ECO:0007669"/>
    <property type="project" value="UniProtKB-SubCell"/>
</dbReference>
<keyword evidence="12 14" id="KW-0472">Membrane</keyword>
<dbReference type="Gene3D" id="3.30.450.20">
    <property type="entry name" value="PAS domain"/>
    <property type="match status" value="1"/>
</dbReference>
<feature type="region of interest" description="Disordered" evidence="13">
    <location>
        <begin position="427"/>
        <end position="453"/>
    </location>
</feature>
<dbReference type="InterPro" id="IPR005467">
    <property type="entry name" value="His_kinase_dom"/>
</dbReference>
<dbReference type="SUPFAM" id="SSF55874">
    <property type="entry name" value="ATPase domain of HSP90 chaperone/DNA topoisomerase II/histidine kinase"/>
    <property type="match status" value="1"/>
</dbReference>